<evidence type="ECO:0000313" key="4">
    <source>
        <dbReference type="EMBL" id="QUT07261.1"/>
    </source>
</evidence>
<dbReference type="InterPro" id="IPR051121">
    <property type="entry name" value="FAH"/>
</dbReference>
<proteinExistence type="inferred from homology"/>
<dbReference type="KEGG" id="spph:KFK14_07595"/>
<keyword evidence="4" id="KW-0378">Hydrolase</keyword>
<dbReference type="EMBL" id="CP073910">
    <property type="protein sequence ID" value="QUT07261.1"/>
    <property type="molecule type" value="Genomic_DNA"/>
</dbReference>
<dbReference type="Gene3D" id="3.90.850.10">
    <property type="entry name" value="Fumarylacetoacetase-like, C-terminal domain"/>
    <property type="match status" value="1"/>
</dbReference>
<protein>
    <submittedName>
        <fullName evidence="4">Fumarylacetoacetate hydrolase family protein</fullName>
    </submittedName>
</protein>
<dbReference type="AlphaFoldDB" id="A0A975K9G2"/>
<evidence type="ECO:0000259" key="3">
    <source>
        <dbReference type="Pfam" id="PF01557"/>
    </source>
</evidence>
<dbReference type="PANTHER" id="PTHR42796:SF4">
    <property type="entry name" value="FUMARYLACETOACETATE HYDROLASE DOMAIN-CONTAINING PROTEIN 2A"/>
    <property type="match status" value="1"/>
</dbReference>
<dbReference type="SUPFAM" id="SSF56529">
    <property type="entry name" value="FAH"/>
    <property type="match status" value="1"/>
</dbReference>
<dbReference type="InterPro" id="IPR011234">
    <property type="entry name" value="Fumarylacetoacetase-like_C"/>
</dbReference>
<keyword evidence="5" id="KW-1185">Reference proteome</keyword>
<evidence type="ECO:0000256" key="1">
    <source>
        <dbReference type="ARBA" id="ARBA00010211"/>
    </source>
</evidence>
<reference evidence="4" key="1">
    <citation type="submission" date="2021-04" db="EMBL/GenBank/DDBJ databases">
        <title>Isolation of p-tert-butylphenol degrading bacteria Sphingobium phenoxybenzoativorans Tas13 from active sludge.</title>
        <authorList>
            <person name="Li Y."/>
        </authorList>
    </citation>
    <scope>NUCLEOTIDE SEQUENCE</scope>
    <source>
        <strain evidence="4">Tas13</strain>
    </source>
</reference>
<accession>A0A975K9G2</accession>
<evidence type="ECO:0000256" key="2">
    <source>
        <dbReference type="ARBA" id="ARBA00022723"/>
    </source>
</evidence>
<organism evidence="4 5">
    <name type="scientific">Sphingobium phenoxybenzoativorans</name>
    <dbReference type="NCBI Taxonomy" id="1592790"/>
    <lineage>
        <taxon>Bacteria</taxon>
        <taxon>Pseudomonadati</taxon>
        <taxon>Pseudomonadota</taxon>
        <taxon>Alphaproteobacteria</taxon>
        <taxon>Sphingomonadales</taxon>
        <taxon>Sphingomonadaceae</taxon>
        <taxon>Sphingobium</taxon>
    </lineage>
</organism>
<gene>
    <name evidence="4" type="ORF">KFK14_07595</name>
</gene>
<sequence length="329" mass="34865">MKLLSYMADGEGRVGALLDDDRVLDLRDVPGVELPADVAGDMMRLIEAGDGTWEALRQALSTIDGALLSERAVSIAGIEWLPPVRRPSKIVCVVTNNRALDAIKVRAPTDHPAFFIKPSSALIGHLQPIEIHKSYGLTHPEPELAVVIGKTIKGASEQEAAAAVFGYSIVNDVTSVGLREEDSFSLQVFIPTEGHAEPQPTLVHTSYAGRYKGADTFAPMGPVLVTRDEIPDPSQLAIRCMVGDELIAADPLKNYIWSVAAALSHISRTTTLYPGDVVAMGTATGNSAERAAAGIPAVLKANLNGATKPVVISITGIGVLENPIHTLES</sequence>
<dbReference type="GO" id="GO:0046872">
    <property type="term" value="F:metal ion binding"/>
    <property type="evidence" value="ECO:0007669"/>
    <property type="project" value="UniProtKB-KW"/>
</dbReference>
<dbReference type="PANTHER" id="PTHR42796">
    <property type="entry name" value="FUMARYLACETOACETATE HYDROLASE DOMAIN-CONTAINING PROTEIN 2A-RELATED"/>
    <property type="match status" value="1"/>
</dbReference>
<feature type="domain" description="Fumarylacetoacetase-like C-terminal" evidence="3">
    <location>
        <begin position="89"/>
        <end position="324"/>
    </location>
</feature>
<keyword evidence="2" id="KW-0479">Metal-binding</keyword>
<dbReference type="Proteomes" id="UP000681425">
    <property type="component" value="Chromosome"/>
</dbReference>
<evidence type="ECO:0000313" key="5">
    <source>
        <dbReference type="Proteomes" id="UP000681425"/>
    </source>
</evidence>
<dbReference type="RefSeq" id="WP_099185940.1">
    <property type="nucleotide sequence ID" value="NZ_CP073910.1"/>
</dbReference>
<dbReference type="Pfam" id="PF01557">
    <property type="entry name" value="FAA_hydrolase"/>
    <property type="match status" value="1"/>
</dbReference>
<dbReference type="GO" id="GO:0016787">
    <property type="term" value="F:hydrolase activity"/>
    <property type="evidence" value="ECO:0007669"/>
    <property type="project" value="UniProtKB-KW"/>
</dbReference>
<name>A0A975K9G2_9SPHN</name>
<dbReference type="InterPro" id="IPR036663">
    <property type="entry name" value="Fumarylacetoacetase_C_sf"/>
</dbReference>
<comment type="similarity">
    <text evidence="1">Belongs to the FAH family.</text>
</comment>
<dbReference type="GO" id="GO:0044281">
    <property type="term" value="P:small molecule metabolic process"/>
    <property type="evidence" value="ECO:0007669"/>
    <property type="project" value="UniProtKB-ARBA"/>
</dbReference>